<proteinExistence type="predicted"/>
<accession>A0A518BLK6</accession>
<keyword evidence="2" id="KW-1185">Reference proteome</keyword>
<evidence type="ECO:0000313" key="2">
    <source>
        <dbReference type="Proteomes" id="UP000316921"/>
    </source>
</evidence>
<organism evidence="1 2">
    <name type="scientific">Engelhardtia mirabilis</name>
    <dbReference type="NCBI Taxonomy" id="2528011"/>
    <lineage>
        <taxon>Bacteria</taxon>
        <taxon>Pseudomonadati</taxon>
        <taxon>Planctomycetota</taxon>
        <taxon>Planctomycetia</taxon>
        <taxon>Planctomycetia incertae sedis</taxon>
        <taxon>Engelhardtia</taxon>
    </lineage>
</organism>
<dbReference type="RefSeq" id="WP_419191540.1">
    <property type="nucleotide sequence ID" value="NZ_CP036287.1"/>
</dbReference>
<dbReference type="EMBL" id="CP036287">
    <property type="protein sequence ID" value="QDU67860.1"/>
    <property type="molecule type" value="Genomic_DNA"/>
</dbReference>
<dbReference type="KEGG" id="pbap:Pla133_29490"/>
<protein>
    <submittedName>
        <fullName evidence="1">Uncharacterized protein</fullName>
    </submittedName>
</protein>
<evidence type="ECO:0000313" key="1">
    <source>
        <dbReference type="EMBL" id="QDU67860.1"/>
    </source>
</evidence>
<gene>
    <name evidence="1" type="ORF">Pla133_29490</name>
</gene>
<dbReference type="Proteomes" id="UP000316921">
    <property type="component" value="Chromosome"/>
</dbReference>
<dbReference type="AlphaFoldDB" id="A0A518BLK6"/>
<name>A0A518BLK6_9BACT</name>
<reference evidence="1 2" key="1">
    <citation type="submission" date="2019-02" db="EMBL/GenBank/DDBJ databases">
        <title>Deep-cultivation of Planctomycetes and their phenomic and genomic characterization uncovers novel biology.</title>
        <authorList>
            <person name="Wiegand S."/>
            <person name="Jogler M."/>
            <person name="Boedeker C."/>
            <person name="Pinto D."/>
            <person name="Vollmers J."/>
            <person name="Rivas-Marin E."/>
            <person name="Kohn T."/>
            <person name="Peeters S.H."/>
            <person name="Heuer A."/>
            <person name="Rast P."/>
            <person name="Oberbeckmann S."/>
            <person name="Bunk B."/>
            <person name="Jeske O."/>
            <person name="Meyerdierks A."/>
            <person name="Storesund J.E."/>
            <person name="Kallscheuer N."/>
            <person name="Luecker S."/>
            <person name="Lage O.M."/>
            <person name="Pohl T."/>
            <person name="Merkel B.J."/>
            <person name="Hornburger P."/>
            <person name="Mueller R.-W."/>
            <person name="Bruemmer F."/>
            <person name="Labrenz M."/>
            <person name="Spormann A.M."/>
            <person name="Op den Camp H."/>
            <person name="Overmann J."/>
            <person name="Amann R."/>
            <person name="Jetten M.S.M."/>
            <person name="Mascher T."/>
            <person name="Medema M.H."/>
            <person name="Devos D.P."/>
            <person name="Kaster A.-K."/>
            <person name="Ovreas L."/>
            <person name="Rohde M."/>
            <person name="Galperin M.Y."/>
            <person name="Jogler C."/>
        </authorList>
    </citation>
    <scope>NUCLEOTIDE SEQUENCE [LARGE SCALE GENOMIC DNA]</scope>
    <source>
        <strain evidence="1 2">Pla133</strain>
    </source>
</reference>
<sequence length="54" mass="5746">MESNSPAVVAVFVHNEINAEINAVIALEVITSMPAPTRFGRSSGRAVVAHRDGR</sequence>